<dbReference type="Pfam" id="PF25597">
    <property type="entry name" value="SH3_retrovirus"/>
    <property type="match status" value="1"/>
</dbReference>
<dbReference type="InterPro" id="IPR057670">
    <property type="entry name" value="SH3_retrovirus"/>
</dbReference>
<accession>A0A1S3YAS8</accession>
<dbReference type="GeneID" id="107774372"/>
<reference evidence="4" key="2">
    <citation type="submission" date="2025-08" db="UniProtKB">
        <authorList>
            <consortium name="RefSeq"/>
        </authorList>
    </citation>
    <scope>IDENTIFICATION</scope>
    <source>
        <tissue evidence="4">Leaf</tissue>
    </source>
</reference>
<dbReference type="RefSeq" id="XP_016449356.1">
    <property type="nucleotide sequence ID" value="XM_016593870.1"/>
</dbReference>
<dbReference type="Proteomes" id="UP000790787">
    <property type="component" value="Chromosome 15"/>
</dbReference>
<feature type="compositionally biased region" description="Low complexity" evidence="1">
    <location>
        <begin position="70"/>
        <end position="79"/>
    </location>
</feature>
<feature type="domain" description="Retroviral polymerase SH3-like" evidence="2">
    <location>
        <begin position="1"/>
        <end position="38"/>
    </location>
</feature>
<reference evidence="3" key="1">
    <citation type="journal article" date="2014" name="Nat. Commun.">
        <title>The tobacco genome sequence and its comparison with those of tomato and potato.</title>
        <authorList>
            <person name="Sierro N."/>
            <person name="Battey J.N."/>
            <person name="Ouadi S."/>
            <person name="Bakaher N."/>
            <person name="Bovet L."/>
            <person name="Willig A."/>
            <person name="Goepfert S."/>
            <person name="Peitsch M.C."/>
            <person name="Ivanov N.V."/>
        </authorList>
    </citation>
    <scope>NUCLEOTIDE SEQUENCE [LARGE SCALE GENOMIC DNA]</scope>
</reference>
<dbReference type="OrthoDB" id="1750375at2759"/>
<feature type="compositionally biased region" description="Polar residues" evidence="1">
    <location>
        <begin position="47"/>
        <end position="56"/>
    </location>
</feature>
<evidence type="ECO:0000313" key="4">
    <source>
        <dbReference type="RefSeq" id="XP_016449356.1"/>
    </source>
</evidence>
<proteinExistence type="predicted"/>
<name>A0A1S3YAS8_TOBAC</name>
<feature type="compositionally biased region" description="Low complexity" evidence="1">
    <location>
        <begin position="86"/>
        <end position="115"/>
    </location>
</feature>
<evidence type="ECO:0000259" key="2">
    <source>
        <dbReference type="Pfam" id="PF25597"/>
    </source>
</evidence>
<feature type="region of interest" description="Disordered" evidence="1">
    <location>
        <begin position="46"/>
        <end position="120"/>
    </location>
</feature>
<protein>
    <submittedName>
        <fullName evidence="4">Uncharacterized protein LOC107774372</fullName>
    </submittedName>
</protein>
<evidence type="ECO:0000256" key="1">
    <source>
        <dbReference type="SAM" id="MobiDB-lite"/>
    </source>
</evidence>
<dbReference type="AlphaFoldDB" id="A0A1S3YAS8"/>
<dbReference type="PaxDb" id="4097-A0A1S3YAS8"/>
<gene>
    <name evidence="4" type="primary">LOC107774372</name>
</gene>
<dbReference type="OMA" id="SKFLATH"/>
<organism evidence="3 4">
    <name type="scientific">Nicotiana tabacum</name>
    <name type="common">Common tobacco</name>
    <dbReference type="NCBI Taxonomy" id="4097"/>
    <lineage>
        <taxon>Eukaryota</taxon>
        <taxon>Viridiplantae</taxon>
        <taxon>Streptophyta</taxon>
        <taxon>Embryophyta</taxon>
        <taxon>Tracheophyta</taxon>
        <taxon>Spermatophyta</taxon>
        <taxon>Magnoliopsida</taxon>
        <taxon>eudicotyledons</taxon>
        <taxon>Gunneridae</taxon>
        <taxon>Pentapetalae</taxon>
        <taxon>asterids</taxon>
        <taxon>lamiids</taxon>
        <taxon>Solanales</taxon>
        <taxon>Solanaceae</taxon>
        <taxon>Nicotianoideae</taxon>
        <taxon>Nicotianeae</taxon>
        <taxon>Nicotiana</taxon>
    </lineage>
</organism>
<sequence length="218" mass="24346">MGYATTQKGYRIYDIESNKFIVSRDVIFHENVYSFKHPRSKFLATHDPSSTSSPLFPNSDPLPSFTPNHDSIPNDIISPPNDPAQSSISPTPSHIPISSPPSTISPSSSDPPTDSLLPRKSGRTLKPSIWLVDYIHPYLLLASTSCLYPMHHFTSYSHLPDHFQSFLASFSADIEPTSYSQAIKDDRWIKAMNLEIEALEQNHTWDVVDLPPGKVLIG</sequence>
<dbReference type="KEGG" id="nta:107774372"/>
<keyword evidence="3" id="KW-1185">Reference proteome</keyword>
<evidence type="ECO:0000313" key="3">
    <source>
        <dbReference type="Proteomes" id="UP000790787"/>
    </source>
</evidence>